<proteinExistence type="inferred from homology"/>
<keyword evidence="7 11" id="KW-0560">Oxidoreductase</keyword>
<dbReference type="EC" id="1.1.1.267" evidence="5"/>
<dbReference type="GO" id="GO:0030145">
    <property type="term" value="F:manganese ion binding"/>
    <property type="evidence" value="ECO:0007669"/>
    <property type="project" value="TreeGrafter"/>
</dbReference>
<evidence type="ECO:0000256" key="2">
    <source>
        <dbReference type="ARBA" id="ARBA00001946"/>
    </source>
</evidence>
<dbReference type="SUPFAM" id="SSF55347">
    <property type="entry name" value="Glyceraldehyde-3-phosphate dehydrogenase-like, C-terminal domain"/>
    <property type="match status" value="1"/>
</dbReference>
<reference evidence="11" key="1">
    <citation type="journal article" date="2020" name="mSystems">
        <title>Genome- and Community-Level Interaction Insights into Carbon Utilization and Element Cycling Functions of Hydrothermarchaeota in Hydrothermal Sediment.</title>
        <authorList>
            <person name="Zhou Z."/>
            <person name="Liu Y."/>
            <person name="Xu W."/>
            <person name="Pan J."/>
            <person name="Luo Z.H."/>
            <person name="Li M."/>
        </authorList>
    </citation>
    <scope>NUCLEOTIDE SEQUENCE [LARGE SCALE GENOMIC DNA]</scope>
    <source>
        <strain evidence="11">SpSt-1233</strain>
    </source>
</reference>
<dbReference type="Pfam" id="PF08436">
    <property type="entry name" value="DXP_redisom_C"/>
    <property type="match status" value="1"/>
</dbReference>
<dbReference type="AlphaFoldDB" id="A0A7V2AT89"/>
<keyword evidence="6" id="KW-0479">Metal-binding</keyword>
<dbReference type="InterPro" id="IPR013644">
    <property type="entry name" value="DXP_reductoisomerase_C"/>
</dbReference>
<dbReference type="PANTHER" id="PTHR30525:SF0">
    <property type="entry name" value="1-DEOXY-D-XYLULOSE 5-PHOSPHATE REDUCTOISOMERASE, CHLOROPLASTIC"/>
    <property type="match status" value="1"/>
</dbReference>
<protein>
    <recommendedName>
        <fullName evidence="5">1-deoxy-D-xylulose-5-phosphate reductoisomerase</fullName>
        <ecNumber evidence="5">1.1.1.267</ecNumber>
    </recommendedName>
</protein>
<sequence>RCLHGYEADVDEIVLTASGGPFLGKSRDELGAVSIGDVLDHPTWRMGRKVTVDSATLVNKGLEVIEAHWLFGFPYDRISVVVHPQSIVHALVRLRDGSFIAHLAPPDMRLPILGAFRYPAIVDFPWKSLALDEIGRLEFLPVLKEYPAFELTLETARAGGTAPAVLNAADEVAVDAFLRGRIGFLEIVDWLEEALGAHRTAAVRKIEDVLAADRWTRDFLAARHAGAVTD</sequence>
<dbReference type="GO" id="GO:0051484">
    <property type="term" value="P:isopentenyl diphosphate biosynthetic process, methylerythritol 4-phosphate pathway involved in terpenoid biosynthetic process"/>
    <property type="evidence" value="ECO:0007669"/>
    <property type="project" value="TreeGrafter"/>
</dbReference>
<dbReference type="Pfam" id="PF13288">
    <property type="entry name" value="DXPR_C"/>
    <property type="match status" value="1"/>
</dbReference>
<evidence type="ECO:0000313" key="11">
    <source>
        <dbReference type="EMBL" id="HER42840.1"/>
    </source>
</evidence>
<dbReference type="InterPro" id="IPR036169">
    <property type="entry name" value="DXPR_C_sf"/>
</dbReference>
<feature type="non-terminal residue" evidence="11">
    <location>
        <position position="1"/>
    </location>
</feature>
<feature type="domain" description="DXP reductoisomerase C-terminal" evidence="10">
    <location>
        <begin position="103"/>
        <end position="218"/>
    </location>
</feature>
<gene>
    <name evidence="11" type="ORF">ENO08_00070</name>
</gene>
<evidence type="ECO:0000256" key="5">
    <source>
        <dbReference type="ARBA" id="ARBA00012366"/>
    </source>
</evidence>
<accession>A0A7V2AT89</accession>
<evidence type="ECO:0000256" key="6">
    <source>
        <dbReference type="ARBA" id="ARBA00022723"/>
    </source>
</evidence>
<evidence type="ECO:0000256" key="4">
    <source>
        <dbReference type="ARBA" id="ARBA00006825"/>
    </source>
</evidence>
<dbReference type="InterPro" id="IPR026877">
    <property type="entry name" value="DXPR_C"/>
</dbReference>
<dbReference type="InterPro" id="IPR003821">
    <property type="entry name" value="DXP_reductoisomerase"/>
</dbReference>
<evidence type="ECO:0000256" key="3">
    <source>
        <dbReference type="ARBA" id="ARBA00005094"/>
    </source>
</evidence>
<evidence type="ECO:0000256" key="7">
    <source>
        <dbReference type="ARBA" id="ARBA00023002"/>
    </source>
</evidence>
<comment type="caution">
    <text evidence="11">The sequence shown here is derived from an EMBL/GenBank/DDBJ whole genome shotgun (WGS) entry which is preliminary data.</text>
</comment>
<dbReference type="UniPathway" id="UPA00056">
    <property type="reaction ID" value="UER00092"/>
</dbReference>
<dbReference type="Proteomes" id="UP000886069">
    <property type="component" value="Unassembled WGS sequence"/>
</dbReference>
<comment type="cofactor">
    <cofactor evidence="2">
        <name>Mg(2+)</name>
        <dbReference type="ChEBI" id="CHEBI:18420"/>
    </cofactor>
</comment>
<evidence type="ECO:0000256" key="1">
    <source>
        <dbReference type="ARBA" id="ARBA00001936"/>
    </source>
</evidence>
<comment type="cofactor">
    <cofactor evidence="1">
        <name>Mn(2+)</name>
        <dbReference type="ChEBI" id="CHEBI:29035"/>
    </cofactor>
</comment>
<feature type="domain" description="1-deoxy-D-xylulose 5-phosphate reductoisomerase C-terminal" evidence="9">
    <location>
        <begin position="6"/>
        <end position="71"/>
    </location>
</feature>
<dbReference type="PANTHER" id="PTHR30525">
    <property type="entry name" value="1-DEOXY-D-XYLULOSE 5-PHOSPHATE REDUCTOISOMERASE"/>
    <property type="match status" value="1"/>
</dbReference>
<dbReference type="EMBL" id="DSEC01000007">
    <property type="protein sequence ID" value="HER42840.1"/>
    <property type="molecule type" value="Genomic_DNA"/>
</dbReference>
<comment type="catalytic activity">
    <reaction evidence="8">
        <text>2-C-methyl-D-erythritol 4-phosphate + NADP(+) = 1-deoxy-D-xylulose 5-phosphate + NADPH + H(+)</text>
        <dbReference type="Rhea" id="RHEA:13717"/>
        <dbReference type="ChEBI" id="CHEBI:15378"/>
        <dbReference type="ChEBI" id="CHEBI:57783"/>
        <dbReference type="ChEBI" id="CHEBI:57792"/>
        <dbReference type="ChEBI" id="CHEBI:58262"/>
        <dbReference type="ChEBI" id="CHEBI:58349"/>
        <dbReference type="EC" id="1.1.1.267"/>
    </reaction>
    <physiologicalReaction direction="right-to-left" evidence="8">
        <dbReference type="Rhea" id="RHEA:13719"/>
    </physiologicalReaction>
</comment>
<comment type="similarity">
    <text evidence="4">Belongs to the DXR family.</text>
</comment>
<dbReference type="SUPFAM" id="SSF69055">
    <property type="entry name" value="1-deoxy-D-xylulose-5-phosphate reductoisomerase, C-terminal domain"/>
    <property type="match status" value="1"/>
</dbReference>
<evidence type="ECO:0000259" key="9">
    <source>
        <dbReference type="Pfam" id="PF08436"/>
    </source>
</evidence>
<dbReference type="GO" id="GO:0030604">
    <property type="term" value="F:1-deoxy-D-xylulose-5-phosphate reductoisomerase activity"/>
    <property type="evidence" value="ECO:0007669"/>
    <property type="project" value="UniProtKB-EC"/>
</dbReference>
<comment type="pathway">
    <text evidence="3">Isoprenoid biosynthesis; isopentenyl diphosphate biosynthesis via DXP pathway; isopentenyl diphosphate from 1-deoxy-D-xylulose 5-phosphate: step 1/6.</text>
</comment>
<dbReference type="GO" id="GO:0070402">
    <property type="term" value="F:NADPH binding"/>
    <property type="evidence" value="ECO:0007669"/>
    <property type="project" value="TreeGrafter"/>
</dbReference>
<evidence type="ECO:0000259" key="10">
    <source>
        <dbReference type="Pfam" id="PF13288"/>
    </source>
</evidence>
<dbReference type="Gene3D" id="1.10.1740.10">
    <property type="match status" value="1"/>
</dbReference>
<name>A0A7V2AT89_UNCEI</name>
<organism evidence="11">
    <name type="scientific">Eiseniibacteriota bacterium</name>
    <dbReference type="NCBI Taxonomy" id="2212470"/>
    <lineage>
        <taxon>Bacteria</taxon>
        <taxon>Candidatus Eiseniibacteriota</taxon>
    </lineage>
</organism>
<evidence type="ECO:0000256" key="8">
    <source>
        <dbReference type="ARBA" id="ARBA00048543"/>
    </source>
</evidence>